<dbReference type="HAMAP" id="MF_00151">
    <property type="entry name" value="PPAT_bact"/>
    <property type="match status" value="1"/>
</dbReference>
<keyword evidence="3 9" id="KW-0548">Nucleotidyltransferase</keyword>
<dbReference type="NCBIfam" id="TIGR00125">
    <property type="entry name" value="cyt_tran_rel"/>
    <property type="match status" value="1"/>
</dbReference>
<keyword evidence="2 9" id="KW-0808">Transferase</keyword>
<name>A0A967E7T0_9MICO</name>
<comment type="function">
    <text evidence="9">Reversibly transfers an adenylyl group from ATP to 4'-phosphopantetheine, yielding dephospho-CoA (dPCoA) and pyrophosphate.</text>
</comment>
<feature type="binding site" evidence="9">
    <location>
        <position position="84"/>
    </location>
    <ligand>
        <name>substrate</name>
    </ligand>
</feature>
<feature type="binding site" evidence="9">
    <location>
        <position position="51"/>
    </location>
    <ligand>
        <name>substrate</name>
    </ligand>
</feature>
<dbReference type="GO" id="GO:0004595">
    <property type="term" value="F:pantetheine-phosphate adenylyltransferase activity"/>
    <property type="evidence" value="ECO:0007669"/>
    <property type="project" value="UniProtKB-UniRule"/>
</dbReference>
<feature type="domain" description="Cytidyltransferase-like" evidence="10">
    <location>
        <begin position="15"/>
        <end position="143"/>
    </location>
</feature>
<feature type="binding site" evidence="9">
    <location>
        <position position="98"/>
    </location>
    <ligand>
        <name>substrate</name>
    </ligand>
</feature>
<dbReference type="InterPro" id="IPR014729">
    <property type="entry name" value="Rossmann-like_a/b/a_fold"/>
</dbReference>
<keyword evidence="7 9" id="KW-0173">Coenzyme A biosynthesis</keyword>
<gene>
    <name evidence="9 11" type="primary">coaD</name>
    <name evidence="11" type="ORF">G9U51_01555</name>
</gene>
<dbReference type="InterPro" id="IPR001980">
    <property type="entry name" value="PPAT"/>
</dbReference>
<dbReference type="GO" id="GO:0005737">
    <property type="term" value="C:cytoplasm"/>
    <property type="evidence" value="ECO:0007669"/>
    <property type="project" value="UniProtKB-SubCell"/>
</dbReference>
<comment type="pathway">
    <text evidence="9">Cofactor biosynthesis; coenzyme A biosynthesis; CoA from (R)-pantothenate: step 4/5.</text>
</comment>
<feature type="binding site" evidence="9">
    <location>
        <begin position="19"/>
        <end position="20"/>
    </location>
    <ligand>
        <name>ATP</name>
        <dbReference type="ChEBI" id="CHEBI:30616"/>
    </ligand>
</feature>
<feature type="site" description="Transition state stabilizer" evidence="9">
    <location>
        <position position="27"/>
    </location>
</feature>
<comment type="caution">
    <text evidence="11">The sequence shown here is derived from an EMBL/GenBank/DDBJ whole genome shotgun (WGS) entry which is preliminary data.</text>
</comment>
<evidence type="ECO:0000256" key="1">
    <source>
        <dbReference type="ARBA" id="ARBA00022490"/>
    </source>
</evidence>
<comment type="subunit">
    <text evidence="9">Homohexamer.</text>
</comment>
<evidence type="ECO:0000256" key="2">
    <source>
        <dbReference type="ARBA" id="ARBA00022679"/>
    </source>
</evidence>
<evidence type="ECO:0000313" key="12">
    <source>
        <dbReference type="Proteomes" id="UP000744769"/>
    </source>
</evidence>
<comment type="catalytic activity">
    <reaction evidence="8 9">
        <text>(R)-4'-phosphopantetheine + ATP + H(+) = 3'-dephospho-CoA + diphosphate</text>
        <dbReference type="Rhea" id="RHEA:19801"/>
        <dbReference type="ChEBI" id="CHEBI:15378"/>
        <dbReference type="ChEBI" id="CHEBI:30616"/>
        <dbReference type="ChEBI" id="CHEBI:33019"/>
        <dbReference type="ChEBI" id="CHEBI:57328"/>
        <dbReference type="ChEBI" id="CHEBI:61723"/>
        <dbReference type="EC" id="2.7.7.3"/>
    </reaction>
</comment>
<reference evidence="11" key="1">
    <citation type="submission" date="2020-03" db="EMBL/GenBank/DDBJ databases">
        <title>Draft sequencing of Calidifontibacter sp. DB0510.</title>
        <authorList>
            <person name="Kim D.-U."/>
        </authorList>
    </citation>
    <scope>NUCLEOTIDE SEQUENCE</scope>
    <source>
        <strain evidence="11">DB0510</strain>
    </source>
</reference>
<dbReference type="Gene3D" id="3.40.50.620">
    <property type="entry name" value="HUPs"/>
    <property type="match status" value="1"/>
</dbReference>
<dbReference type="NCBIfam" id="TIGR01510">
    <property type="entry name" value="coaD_prev_kdtB"/>
    <property type="match status" value="1"/>
</dbReference>
<organism evidence="11 12">
    <name type="scientific">Metallococcus carri</name>
    <dbReference type="NCBI Taxonomy" id="1656884"/>
    <lineage>
        <taxon>Bacteria</taxon>
        <taxon>Bacillati</taxon>
        <taxon>Actinomycetota</taxon>
        <taxon>Actinomycetes</taxon>
        <taxon>Micrococcales</taxon>
        <taxon>Dermacoccaceae</taxon>
        <taxon>Metallococcus</taxon>
    </lineage>
</organism>
<dbReference type="PRINTS" id="PR01020">
    <property type="entry name" value="LPSBIOSNTHSS"/>
</dbReference>
<dbReference type="EMBL" id="JAAOIV010000001">
    <property type="protein sequence ID" value="NHN54467.1"/>
    <property type="molecule type" value="Genomic_DNA"/>
</dbReference>
<evidence type="ECO:0000259" key="10">
    <source>
        <dbReference type="Pfam" id="PF01467"/>
    </source>
</evidence>
<evidence type="ECO:0000256" key="6">
    <source>
        <dbReference type="ARBA" id="ARBA00022842"/>
    </source>
</evidence>
<keyword evidence="5 9" id="KW-0067">ATP-binding</keyword>
<feature type="binding site" evidence="9">
    <location>
        <position position="19"/>
    </location>
    <ligand>
        <name>substrate</name>
    </ligand>
</feature>
<comment type="subcellular location">
    <subcellularLocation>
        <location evidence="9">Cytoplasm</location>
    </subcellularLocation>
</comment>
<dbReference type="RefSeq" id="WP_166192065.1">
    <property type="nucleotide sequence ID" value="NZ_JAAOIV010000001.1"/>
</dbReference>
<dbReference type="InterPro" id="IPR004821">
    <property type="entry name" value="Cyt_trans-like"/>
</dbReference>
<evidence type="ECO:0000256" key="5">
    <source>
        <dbReference type="ARBA" id="ARBA00022840"/>
    </source>
</evidence>
<sequence>MSTLGTLSGDPRRCVCPGSYDPITMGHLDVLERAARLYDEVVVAVLFNPDKQGTFSPEERLGLIEESVAHLPNVRAQSFGRRLVVDVCQELDAGVLLKGLRSNSDWDYELPMAQMNRELSGVETMFLPGNPALSHYSSSLIRTCAALGADVSAMVPPPVLQPLLARLRPAGLGNEPGDR</sequence>
<evidence type="ECO:0000256" key="9">
    <source>
        <dbReference type="HAMAP-Rule" id="MF_00151"/>
    </source>
</evidence>
<keyword evidence="4 9" id="KW-0547">Nucleotide-binding</keyword>
<keyword evidence="6 9" id="KW-0460">Magnesium</keyword>
<proteinExistence type="inferred from homology"/>
<dbReference type="GO" id="GO:0015937">
    <property type="term" value="P:coenzyme A biosynthetic process"/>
    <property type="evidence" value="ECO:0007669"/>
    <property type="project" value="UniProtKB-UniRule"/>
</dbReference>
<evidence type="ECO:0000256" key="8">
    <source>
        <dbReference type="ARBA" id="ARBA00029346"/>
    </source>
</evidence>
<keyword evidence="12" id="KW-1185">Reference proteome</keyword>
<dbReference type="PANTHER" id="PTHR21342:SF1">
    <property type="entry name" value="PHOSPHOPANTETHEINE ADENYLYLTRANSFERASE"/>
    <property type="match status" value="1"/>
</dbReference>
<feature type="binding site" evidence="9">
    <location>
        <begin position="133"/>
        <end position="139"/>
    </location>
    <ligand>
        <name>ATP</name>
        <dbReference type="ChEBI" id="CHEBI:30616"/>
    </ligand>
</feature>
<feature type="binding site" evidence="9">
    <location>
        <begin position="99"/>
        <end position="101"/>
    </location>
    <ligand>
        <name>ATP</name>
        <dbReference type="ChEBI" id="CHEBI:30616"/>
    </ligand>
</feature>
<evidence type="ECO:0000256" key="3">
    <source>
        <dbReference type="ARBA" id="ARBA00022695"/>
    </source>
</evidence>
<comment type="similarity">
    <text evidence="9">Belongs to the bacterial CoaD family.</text>
</comment>
<evidence type="ECO:0000256" key="4">
    <source>
        <dbReference type="ARBA" id="ARBA00022741"/>
    </source>
</evidence>
<evidence type="ECO:0000256" key="7">
    <source>
        <dbReference type="ARBA" id="ARBA00022993"/>
    </source>
</evidence>
<dbReference type="Proteomes" id="UP000744769">
    <property type="component" value="Unassembled WGS sequence"/>
</dbReference>
<protein>
    <recommendedName>
        <fullName evidence="9">Phosphopantetheine adenylyltransferase</fullName>
        <ecNumber evidence="9">2.7.7.3</ecNumber>
    </recommendedName>
    <alternativeName>
        <fullName evidence="9">Dephospho-CoA pyrophosphorylase</fullName>
    </alternativeName>
    <alternativeName>
        <fullName evidence="9">Pantetheine-phosphate adenylyltransferase</fullName>
        <shortName evidence="9">PPAT</shortName>
    </alternativeName>
</protein>
<keyword evidence="1 9" id="KW-0963">Cytoplasm</keyword>
<comment type="cofactor">
    <cofactor evidence="9">
        <name>Mg(2+)</name>
        <dbReference type="ChEBI" id="CHEBI:18420"/>
    </cofactor>
</comment>
<dbReference type="Pfam" id="PF01467">
    <property type="entry name" value="CTP_transf_like"/>
    <property type="match status" value="1"/>
</dbReference>
<dbReference type="PANTHER" id="PTHR21342">
    <property type="entry name" value="PHOSPHOPANTETHEINE ADENYLYLTRANSFERASE"/>
    <property type="match status" value="1"/>
</dbReference>
<feature type="binding site" evidence="9">
    <location>
        <position position="27"/>
    </location>
    <ligand>
        <name>ATP</name>
        <dbReference type="ChEBI" id="CHEBI:30616"/>
    </ligand>
</feature>
<dbReference type="EC" id="2.7.7.3" evidence="9"/>
<dbReference type="AlphaFoldDB" id="A0A967E7T0"/>
<accession>A0A967E7T0</accession>
<feature type="binding site" evidence="9">
    <location>
        <position position="109"/>
    </location>
    <ligand>
        <name>ATP</name>
        <dbReference type="ChEBI" id="CHEBI:30616"/>
    </ligand>
</feature>
<evidence type="ECO:0000313" key="11">
    <source>
        <dbReference type="EMBL" id="NHN54467.1"/>
    </source>
</evidence>
<dbReference type="GO" id="GO:0005524">
    <property type="term" value="F:ATP binding"/>
    <property type="evidence" value="ECO:0007669"/>
    <property type="project" value="UniProtKB-KW"/>
</dbReference>
<dbReference type="SUPFAM" id="SSF52374">
    <property type="entry name" value="Nucleotidylyl transferase"/>
    <property type="match status" value="1"/>
</dbReference>
<dbReference type="CDD" id="cd02163">
    <property type="entry name" value="PPAT"/>
    <property type="match status" value="1"/>
</dbReference>